<dbReference type="EMBL" id="CP123872">
    <property type="protein sequence ID" value="WND02978.1"/>
    <property type="molecule type" value="Genomic_DNA"/>
</dbReference>
<sequence>MKIMTIMQQINGLIKERRISDAEKLAVSLTASYPAHLDGWVQRGRIAQMKGDYSGLLSCAQEVLHLDENHTVGRLQEIEALIHLSRPGDAFIRLESIEALAASNAVILQYVGQFYTQLAEYDSAFRVYNKSVELNPKDPQAHYNLSTAYSFTGDMVKAEACLDQVISLNPHDYDAYYNRATLRKQTKDNNHLEELNDLALKVSSQQQAMVPVHFALAKEYEDVGDYAQSISHLMVGTKARKGMLQYTVQSDVETMDSLKKHMNLDFCTDIKRKEGAGPIFILGMPRTGSTLVDRILASHSKVESIGEINDFAVAMMQVTGQVSSKDELVKRSTEADFPKLAQLYNELTASRRKKSPNLIDKTPANFLYIGLIAKALPTAKIIHIKRAPMDSCYAIYKTLFRMGYPFSYDMEDLAIYYASYVKLMDHWSSVLPSRIHEISYESLVTDQRAETEKLLAYCDLEWEENCINFHENRSASATASAAQVRMPMYQSSVNLWKRYEAALSPLKTKLNALGIDCGEIS</sequence>
<evidence type="ECO:0000256" key="2">
    <source>
        <dbReference type="PROSITE-ProRule" id="PRU00339"/>
    </source>
</evidence>
<evidence type="ECO:0000313" key="4">
    <source>
        <dbReference type="Proteomes" id="UP001268683"/>
    </source>
</evidence>
<organism evidence="3 4">
    <name type="scientific">Temperatibacter marinus</name>
    <dbReference type="NCBI Taxonomy" id="1456591"/>
    <lineage>
        <taxon>Bacteria</taxon>
        <taxon>Pseudomonadati</taxon>
        <taxon>Pseudomonadota</taxon>
        <taxon>Alphaproteobacteria</taxon>
        <taxon>Kordiimonadales</taxon>
        <taxon>Temperatibacteraceae</taxon>
        <taxon>Temperatibacter</taxon>
    </lineage>
</organism>
<accession>A0AA52HAU6</accession>
<dbReference type="PANTHER" id="PTHR12788">
    <property type="entry name" value="PROTEIN-TYROSINE SULFOTRANSFERASE 2"/>
    <property type="match status" value="1"/>
</dbReference>
<dbReference type="PANTHER" id="PTHR12788:SF10">
    <property type="entry name" value="PROTEIN-TYROSINE SULFOTRANSFERASE"/>
    <property type="match status" value="1"/>
</dbReference>
<keyword evidence="4" id="KW-1185">Reference proteome</keyword>
<dbReference type="InterPro" id="IPR027417">
    <property type="entry name" value="P-loop_NTPase"/>
</dbReference>
<proteinExistence type="predicted"/>
<feature type="repeat" description="TPR" evidence="2">
    <location>
        <begin position="139"/>
        <end position="172"/>
    </location>
</feature>
<keyword evidence="2" id="KW-0802">TPR repeat</keyword>
<protein>
    <submittedName>
        <fullName evidence="3">Sulfotransferase</fullName>
    </submittedName>
</protein>
<dbReference type="InterPro" id="IPR011990">
    <property type="entry name" value="TPR-like_helical_dom_sf"/>
</dbReference>
<dbReference type="InterPro" id="IPR019734">
    <property type="entry name" value="TPR_rpt"/>
</dbReference>
<dbReference type="SUPFAM" id="SSF52540">
    <property type="entry name" value="P-loop containing nucleoside triphosphate hydrolases"/>
    <property type="match status" value="1"/>
</dbReference>
<dbReference type="Gene3D" id="1.25.40.10">
    <property type="entry name" value="Tetratricopeptide repeat domain"/>
    <property type="match status" value="1"/>
</dbReference>
<dbReference type="RefSeq" id="WP_310798822.1">
    <property type="nucleotide sequence ID" value="NZ_CP123872.1"/>
</dbReference>
<feature type="repeat" description="TPR" evidence="2">
    <location>
        <begin position="105"/>
        <end position="138"/>
    </location>
</feature>
<dbReference type="AlphaFoldDB" id="A0AA52HAU6"/>
<dbReference type="KEGG" id="tmk:QGN29_01190"/>
<dbReference type="InterPro" id="IPR026634">
    <property type="entry name" value="TPST-like"/>
</dbReference>
<dbReference type="Pfam" id="PF14559">
    <property type="entry name" value="TPR_19"/>
    <property type="match status" value="1"/>
</dbReference>
<evidence type="ECO:0000313" key="3">
    <source>
        <dbReference type="EMBL" id="WND02978.1"/>
    </source>
</evidence>
<gene>
    <name evidence="3" type="ORF">QGN29_01190</name>
</gene>
<dbReference type="PROSITE" id="PS50005">
    <property type="entry name" value="TPR"/>
    <property type="match status" value="2"/>
</dbReference>
<dbReference type="Pfam" id="PF13469">
    <property type="entry name" value="Sulfotransfer_3"/>
    <property type="match status" value="1"/>
</dbReference>
<keyword evidence="1" id="KW-0808">Transferase</keyword>
<dbReference type="SMART" id="SM00028">
    <property type="entry name" value="TPR"/>
    <property type="match status" value="3"/>
</dbReference>
<dbReference type="Proteomes" id="UP001268683">
    <property type="component" value="Chromosome"/>
</dbReference>
<name>A0AA52HAU6_9PROT</name>
<evidence type="ECO:0000256" key="1">
    <source>
        <dbReference type="ARBA" id="ARBA00022679"/>
    </source>
</evidence>
<dbReference type="SUPFAM" id="SSF48452">
    <property type="entry name" value="TPR-like"/>
    <property type="match status" value="1"/>
</dbReference>
<reference evidence="3" key="1">
    <citation type="submission" date="2023-04" db="EMBL/GenBank/DDBJ databases">
        <title>Complete genome sequence of Temperatibacter marinus.</title>
        <authorList>
            <person name="Rong J.-C."/>
            <person name="Yi M.-L."/>
            <person name="Zhao Q."/>
        </authorList>
    </citation>
    <scope>NUCLEOTIDE SEQUENCE</scope>
    <source>
        <strain evidence="3">NBRC 110045</strain>
    </source>
</reference>
<dbReference type="GO" id="GO:0008476">
    <property type="term" value="F:protein-tyrosine sulfotransferase activity"/>
    <property type="evidence" value="ECO:0007669"/>
    <property type="project" value="InterPro"/>
</dbReference>
<dbReference type="Gene3D" id="3.40.50.300">
    <property type="entry name" value="P-loop containing nucleotide triphosphate hydrolases"/>
    <property type="match status" value="1"/>
</dbReference>